<dbReference type="Gene3D" id="1.20.120.450">
    <property type="entry name" value="dinb family like domain"/>
    <property type="match status" value="1"/>
</dbReference>
<dbReference type="InterPro" id="IPR034660">
    <property type="entry name" value="DinB/YfiT-like"/>
</dbReference>
<evidence type="ECO:0000313" key="2">
    <source>
        <dbReference type="Proteomes" id="UP000315395"/>
    </source>
</evidence>
<dbReference type="OrthoDB" id="4548523at2"/>
<dbReference type="AlphaFoldDB" id="A0A516GAH5"/>
<proteinExistence type="predicted"/>
<sequence>MSIHTADERAVLEGLVERQREAIAGLLDGLTDEQARRRLVPSLTTPLSLVTHATFVEKVWFHHRVAGVPRAELGIPETVEESFVPADEDTIESVLEAYRSACERSRVIAAEHDLEDQFPGHHGPLSLRFVLGHLIAELARHAGHGDILVEQIRAAR</sequence>
<evidence type="ECO:0000313" key="1">
    <source>
        <dbReference type="EMBL" id="QDO88498.1"/>
    </source>
</evidence>
<dbReference type="InterPro" id="IPR007061">
    <property type="entry name" value="MST-like"/>
</dbReference>
<dbReference type="Proteomes" id="UP000315395">
    <property type="component" value="Chromosome"/>
</dbReference>
<organism evidence="1 2">
    <name type="scientific">Ornithinimicrobium ciconiae</name>
    <dbReference type="NCBI Taxonomy" id="2594265"/>
    <lineage>
        <taxon>Bacteria</taxon>
        <taxon>Bacillati</taxon>
        <taxon>Actinomycetota</taxon>
        <taxon>Actinomycetes</taxon>
        <taxon>Micrococcales</taxon>
        <taxon>Ornithinimicrobiaceae</taxon>
        <taxon>Ornithinimicrobium</taxon>
    </lineage>
</organism>
<accession>A0A516GAH5</accession>
<keyword evidence="2" id="KW-1185">Reference proteome</keyword>
<dbReference type="SUPFAM" id="SSF109854">
    <property type="entry name" value="DinB/YfiT-like putative metalloenzymes"/>
    <property type="match status" value="1"/>
</dbReference>
<name>A0A516GAH5_9MICO</name>
<dbReference type="EMBL" id="CP041616">
    <property type="protein sequence ID" value="QDO88498.1"/>
    <property type="molecule type" value="Genomic_DNA"/>
</dbReference>
<reference evidence="1 2" key="1">
    <citation type="submission" date="2019-07" db="EMBL/GenBank/DDBJ databases">
        <title>complete genome sequencing of Ornithinimicrobium sp. H23M54.</title>
        <authorList>
            <person name="Bae J.-W."/>
            <person name="Lee S.-Y."/>
        </authorList>
    </citation>
    <scope>NUCLEOTIDE SEQUENCE [LARGE SCALE GENOMIC DNA]</scope>
    <source>
        <strain evidence="1 2">H23M54</strain>
    </source>
</reference>
<protein>
    <submittedName>
        <fullName evidence="1">DinB family protein</fullName>
    </submittedName>
</protein>
<dbReference type="Pfam" id="PF04978">
    <property type="entry name" value="MST"/>
    <property type="match status" value="1"/>
</dbReference>
<dbReference type="RefSeq" id="WP_143783176.1">
    <property type="nucleotide sequence ID" value="NZ_CP041616.1"/>
</dbReference>
<dbReference type="KEGG" id="orz:FNH13_09220"/>
<gene>
    <name evidence="1" type="ORF">FNH13_09220</name>
</gene>